<dbReference type="Proteomes" id="UP000326396">
    <property type="component" value="Linkage Group LG14"/>
</dbReference>
<name>A0A5N6P9D7_9ASTR</name>
<keyword evidence="3" id="KW-1185">Reference proteome</keyword>
<evidence type="ECO:0000313" key="3">
    <source>
        <dbReference type="Proteomes" id="UP000326396"/>
    </source>
</evidence>
<feature type="compositionally biased region" description="Low complexity" evidence="1">
    <location>
        <begin position="223"/>
        <end position="236"/>
    </location>
</feature>
<proteinExistence type="predicted"/>
<dbReference type="AlphaFoldDB" id="A0A5N6P9D7"/>
<feature type="region of interest" description="Disordered" evidence="1">
    <location>
        <begin position="149"/>
        <end position="271"/>
    </location>
</feature>
<reference evidence="2 3" key="1">
    <citation type="submission" date="2019-05" db="EMBL/GenBank/DDBJ databases">
        <title>Mikania micrantha, genome provides insights into the molecular mechanism of rapid growth.</title>
        <authorList>
            <person name="Liu B."/>
        </authorList>
    </citation>
    <scope>NUCLEOTIDE SEQUENCE [LARGE SCALE GENOMIC DNA]</scope>
    <source>
        <strain evidence="2">NLD-2019</strain>
        <tissue evidence="2">Leaf</tissue>
    </source>
</reference>
<organism evidence="2 3">
    <name type="scientific">Mikania micrantha</name>
    <name type="common">bitter vine</name>
    <dbReference type="NCBI Taxonomy" id="192012"/>
    <lineage>
        <taxon>Eukaryota</taxon>
        <taxon>Viridiplantae</taxon>
        <taxon>Streptophyta</taxon>
        <taxon>Embryophyta</taxon>
        <taxon>Tracheophyta</taxon>
        <taxon>Spermatophyta</taxon>
        <taxon>Magnoliopsida</taxon>
        <taxon>eudicotyledons</taxon>
        <taxon>Gunneridae</taxon>
        <taxon>Pentapetalae</taxon>
        <taxon>asterids</taxon>
        <taxon>campanulids</taxon>
        <taxon>Asterales</taxon>
        <taxon>Asteraceae</taxon>
        <taxon>Asteroideae</taxon>
        <taxon>Heliantheae alliance</taxon>
        <taxon>Eupatorieae</taxon>
        <taxon>Mikania</taxon>
    </lineage>
</organism>
<evidence type="ECO:0000313" key="2">
    <source>
        <dbReference type="EMBL" id="KAD5961640.1"/>
    </source>
</evidence>
<accession>A0A5N6P9D7</accession>
<feature type="compositionally biased region" description="Polar residues" evidence="1">
    <location>
        <begin position="182"/>
        <end position="191"/>
    </location>
</feature>
<evidence type="ECO:0000256" key="1">
    <source>
        <dbReference type="SAM" id="MobiDB-lite"/>
    </source>
</evidence>
<protein>
    <submittedName>
        <fullName evidence="2">Uncharacterized protein</fullName>
    </submittedName>
</protein>
<comment type="caution">
    <text evidence="2">The sequence shown here is derived from an EMBL/GenBank/DDBJ whole genome shotgun (WGS) entry which is preliminary data.</text>
</comment>
<feature type="region of interest" description="Disordered" evidence="1">
    <location>
        <begin position="284"/>
        <end position="303"/>
    </location>
</feature>
<gene>
    <name evidence="2" type="ORF">E3N88_13113</name>
</gene>
<dbReference type="EMBL" id="SZYD01000006">
    <property type="protein sequence ID" value="KAD5961640.1"/>
    <property type="molecule type" value="Genomic_DNA"/>
</dbReference>
<sequence>MCVPINRTQQPPVGVDSHMDVDANASWSTGAPDPLLGYAIQSTQENLQSGNIGLQAQSTRGNTSALTFANQFKQTGGFVDSKLDFIPPCITSEGKKRVVLSVEDESMDKDQSQGIQGSLMQPQNDKLPDKDGFIKVVKKSNQKLTYSADQNLGQYGKSNHMVGVPDKAKQGGLKGGPEKDVQQQQKDNGNGVTRKKGTEPTAMGKEVHGVKSPGTVGTRVSNEKQQQGNQNKGFNFSRAVNGNMGKAQGNVKKAGTSKPATPTVQEDVQVSNRFSALDGSVIEDLGPVETEQGGLLHQQGYGN</sequence>
<feature type="compositionally biased region" description="Polar residues" evidence="1">
    <location>
        <begin position="258"/>
        <end position="271"/>
    </location>
</feature>